<dbReference type="RefSeq" id="WP_013419774.1">
    <property type="nucleotide sequence ID" value="NC_014664.1"/>
</dbReference>
<dbReference type="AlphaFoldDB" id="E3I2N2"/>
<gene>
    <name evidence="1" type="ordered locus">Rvan_2166</name>
</gene>
<dbReference type="KEGG" id="rva:Rvan_2166"/>
<evidence type="ECO:0000313" key="1">
    <source>
        <dbReference type="EMBL" id="ADP71391.1"/>
    </source>
</evidence>
<dbReference type="Proteomes" id="UP000001399">
    <property type="component" value="Chromosome"/>
</dbReference>
<organism evidence="1 2">
    <name type="scientific">Rhodomicrobium vannielii (strain ATCC 17100 / DSM 162 / LMG 4299 / NCIMB 10020 / ATH 3.1.1)</name>
    <dbReference type="NCBI Taxonomy" id="648757"/>
    <lineage>
        <taxon>Bacteria</taxon>
        <taxon>Pseudomonadati</taxon>
        <taxon>Pseudomonadota</taxon>
        <taxon>Alphaproteobacteria</taxon>
        <taxon>Hyphomicrobiales</taxon>
        <taxon>Hyphomicrobiaceae</taxon>
        <taxon>Rhodomicrobium</taxon>
    </lineage>
</organism>
<accession>E3I2N2</accession>
<name>E3I2N2_RHOVT</name>
<sequence>MIARVPTLVLAARPLGRERVTYLSATDSRSSEALSAGYSIAP</sequence>
<evidence type="ECO:0000313" key="2">
    <source>
        <dbReference type="Proteomes" id="UP000001399"/>
    </source>
</evidence>
<dbReference type="HOGENOM" id="CLU_3257109_0_0_5"/>
<proteinExistence type="predicted"/>
<keyword evidence="2" id="KW-1185">Reference proteome</keyword>
<dbReference type="EMBL" id="CP002292">
    <property type="protein sequence ID" value="ADP71391.1"/>
    <property type="molecule type" value="Genomic_DNA"/>
</dbReference>
<reference evidence="2" key="1">
    <citation type="journal article" date="2011" name="J. Bacteriol.">
        <title>Genome sequences of eight morphologically diverse alphaproteobacteria.</title>
        <authorList>
            <consortium name="US DOE Joint Genome Institute"/>
            <person name="Brown P.J."/>
            <person name="Kysela D.T."/>
            <person name="Buechlein A."/>
            <person name="Hemmerich C."/>
            <person name="Brun Y.V."/>
        </authorList>
    </citation>
    <scope>NUCLEOTIDE SEQUENCE [LARGE SCALE GENOMIC DNA]</scope>
    <source>
        <strain evidence="2">ATCC 17100 / ATH 3.1.1 / DSM 162 / LMG 4299</strain>
    </source>
</reference>
<protein>
    <submittedName>
        <fullName evidence="1">Uncharacterized protein</fullName>
    </submittedName>
</protein>